<dbReference type="AlphaFoldDB" id="A0A060HX85"/>
<dbReference type="CDD" id="cd04301">
    <property type="entry name" value="NAT_SF"/>
    <property type="match status" value="1"/>
</dbReference>
<dbReference type="Pfam" id="PF00583">
    <property type="entry name" value="Acetyltransf_1"/>
    <property type="match status" value="1"/>
</dbReference>
<evidence type="ECO:0000313" key="5">
    <source>
        <dbReference type="Proteomes" id="UP000027180"/>
    </source>
</evidence>
<dbReference type="Gene3D" id="3.40.30.10">
    <property type="entry name" value="Glutaredoxin"/>
    <property type="match status" value="1"/>
</dbReference>
<dbReference type="Proteomes" id="UP000027180">
    <property type="component" value="Chromosome"/>
</dbReference>
<dbReference type="SUPFAM" id="SSF52833">
    <property type="entry name" value="Thioredoxin-like"/>
    <property type="match status" value="1"/>
</dbReference>
<name>A0A060HX85_RHIET</name>
<dbReference type="SUPFAM" id="SSF55729">
    <property type="entry name" value="Acyl-CoA N-acyltransferases (Nat)"/>
    <property type="match status" value="1"/>
</dbReference>
<dbReference type="GO" id="GO:0016747">
    <property type="term" value="F:acyltransferase activity, transferring groups other than amino-acyl groups"/>
    <property type="evidence" value="ECO:0007669"/>
    <property type="project" value="InterPro"/>
</dbReference>
<dbReference type="PANTHER" id="PTHR44051">
    <property type="entry name" value="GLUTATHIONE S-TRANSFERASE-RELATED"/>
    <property type="match status" value="1"/>
</dbReference>
<dbReference type="Pfam" id="PF13409">
    <property type="entry name" value="GST_N_2"/>
    <property type="match status" value="1"/>
</dbReference>
<dbReference type="InterPro" id="IPR036249">
    <property type="entry name" value="Thioredoxin-like_sf"/>
</dbReference>
<dbReference type="InterPro" id="IPR000182">
    <property type="entry name" value="GNAT_dom"/>
</dbReference>
<dbReference type="InterPro" id="IPR016181">
    <property type="entry name" value="Acyl_CoA_acyltransferase"/>
</dbReference>
<dbReference type="SFLD" id="SFLDS00019">
    <property type="entry name" value="Glutathione_Transferase_(cytos"/>
    <property type="match status" value="1"/>
</dbReference>
<reference evidence="4 5" key="1">
    <citation type="submission" date="2013-12" db="EMBL/GenBank/DDBJ databases">
        <title>Complete genome sequence of Rhizobium etli bv. mimosae IE4771.</title>
        <authorList>
            <person name="Bustos P."/>
            <person name="Santamaria R.I."/>
            <person name="Lozano L."/>
            <person name="Ormeno-Orrillo E."/>
            <person name="Rogel M.A."/>
            <person name="Romero D."/>
            <person name="Cevallos M.A."/>
            <person name="Martinez-Romero E."/>
            <person name="Gonzalez V."/>
        </authorList>
    </citation>
    <scope>NUCLEOTIDE SEQUENCE [LARGE SCALE GENOMIC DNA]</scope>
    <source>
        <strain evidence="4 5">IE4771</strain>
    </source>
</reference>
<dbReference type="SFLD" id="SFLDG01150">
    <property type="entry name" value="Main.1:_Beta-like"/>
    <property type="match status" value="1"/>
</dbReference>
<dbReference type="InterPro" id="IPR036282">
    <property type="entry name" value="Glutathione-S-Trfase_C_sf"/>
</dbReference>
<dbReference type="PROSITE" id="PS50404">
    <property type="entry name" value="GST_NTER"/>
    <property type="match status" value="1"/>
</dbReference>
<feature type="domain" description="GST N-terminal" evidence="1">
    <location>
        <begin position="179"/>
        <end position="259"/>
    </location>
</feature>
<dbReference type="SFLD" id="SFLDG00358">
    <property type="entry name" value="Main_(cytGST)"/>
    <property type="match status" value="1"/>
</dbReference>
<gene>
    <name evidence="4" type="ORF">IE4771_CH02449</name>
</gene>
<protein>
    <submittedName>
        <fullName evidence="4">Glutathione S-transferase/acetyltransferase fusion protein</fullName>
    </submittedName>
</protein>
<organism evidence="4 5">
    <name type="scientific">Rhizobium etli bv. mimosae str. IE4771</name>
    <dbReference type="NCBI Taxonomy" id="1432050"/>
    <lineage>
        <taxon>Bacteria</taxon>
        <taxon>Pseudomonadati</taxon>
        <taxon>Pseudomonadota</taxon>
        <taxon>Alphaproteobacteria</taxon>
        <taxon>Hyphomicrobiales</taxon>
        <taxon>Rhizobiaceae</taxon>
        <taxon>Rhizobium/Agrobacterium group</taxon>
        <taxon>Rhizobium</taxon>
    </lineage>
</organism>
<dbReference type="EMBL" id="CP006986">
    <property type="protein sequence ID" value="AIC27553.1"/>
    <property type="molecule type" value="Genomic_DNA"/>
</dbReference>
<evidence type="ECO:0000259" key="2">
    <source>
        <dbReference type="PROSITE" id="PS50405"/>
    </source>
</evidence>
<dbReference type="HOGENOM" id="CLU_717419_0_0_5"/>
<feature type="domain" description="N-acetyltransferase" evidence="3">
    <location>
        <begin position="3"/>
        <end position="149"/>
    </location>
</feature>
<accession>A0A060HX85</accession>
<dbReference type="InterPro" id="IPR010987">
    <property type="entry name" value="Glutathione-S-Trfase_C-like"/>
</dbReference>
<dbReference type="PROSITE" id="PS51186">
    <property type="entry name" value="GNAT"/>
    <property type="match status" value="1"/>
</dbReference>
<sequence>MTATVRPLEPSDRTAWEPLWEAYQRFYEVVIPGETTDLTWTRFHDPDELMHALGAFDEDGRLVGIVHAIFHRSCWLPQWTCYLQDLYVADSQRGLGTGAALIDAVADFARARRRQALLDDARNECHGAAAVRPDRRTLRLHPVSQSSLTIGLAQRPCRAIDSGRRQCLTERQQEEDVMAEELVFYTNPMSRGRIARWMLEEIGQPYRTELLTFGETMKAPEYLSVNPMGKVPAIRHGNTVVTECAAICAYLAETFPEKGLAPRPEERARYYRWMFFAAGPLESAVTMKALGFEIPTERLRMAGCGGFGDVMNTLEMAVSGSTYVTGERFTAADVYVGAHIGWGLGFGSIEKRQAFVDYFGRVSEREAYKRANALDDEAGKTMQAA</sequence>
<evidence type="ECO:0000259" key="1">
    <source>
        <dbReference type="PROSITE" id="PS50404"/>
    </source>
</evidence>
<dbReference type="SUPFAM" id="SSF47616">
    <property type="entry name" value="GST C-terminal domain-like"/>
    <property type="match status" value="1"/>
</dbReference>
<evidence type="ECO:0000313" key="4">
    <source>
        <dbReference type="EMBL" id="AIC27553.1"/>
    </source>
</evidence>
<dbReference type="CDD" id="cd03046">
    <property type="entry name" value="GST_N_GTT1_like"/>
    <property type="match status" value="1"/>
</dbReference>
<dbReference type="KEGG" id="rei:IE4771_CH02449"/>
<dbReference type="InterPro" id="IPR004045">
    <property type="entry name" value="Glutathione_S-Trfase_N"/>
</dbReference>
<dbReference type="Gene3D" id="1.20.1050.10">
    <property type="match status" value="1"/>
</dbReference>
<dbReference type="PROSITE" id="PS50405">
    <property type="entry name" value="GST_CTER"/>
    <property type="match status" value="1"/>
</dbReference>
<dbReference type="InterPro" id="IPR040079">
    <property type="entry name" value="Glutathione_S-Trfase"/>
</dbReference>
<dbReference type="PANTHER" id="PTHR44051:SF21">
    <property type="entry name" value="GLUTATHIONE S-TRANSFERASE FAMILY PROTEIN"/>
    <property type="match status" value="1"/>
</dbReference>
<evidence type="ECO:0000259" key="3">
    <source>
        <dbReference type="PROSITE" id="PS51186"/>
    </source>
</evidence>
<dbReference type="CDD" id="cd03207">
    <property type="entry name" value="GST_C_8"/>
    <property type="match status" value="1"/>
</dbReference>
<feature type="domain" description="GST C-terminal" evidence="2">
    <location>
        <begin position="263"/>
        <end position="385"/>
    </location>
</feature>
<dbReference type="Gene3D" id="3.40.630.30">
    <property type="match status" value="1"/>
</dbReference>
<proteinExistence type="predicted"/>